<proteinExistence type="predicted"/>
<dbReference type="EMBL" id="GGEC01066822">
    <property type="protein sequence ID" value="MBX47306.1"/>
    <property type="molecule type" value="Transcribed_RNA"/>
</dbReference>
<organism evidence="1">
    <name type="scientific">Rhizophora mucronata</name>
    <name type="common">Asiatic mangrove</name>
    <dbReference type="NCBI Taxonomy" id="61149"/>
    <lineage>
        <taxon>Eukaryota</taxon>
        <taxon>Viridiplantae</taxon>
        <taxon>Streptophyta</taxon>
        <taxon>Embryophyta</taxon>
        <taxon>Tracheophyta</taxon>
        <taxon>Spermatophyta</taxon>
        <taxon>Magnoliopsida</taxon>
        <taxon>eudicotyledons</taxon>
        <taxon>Gunneridae</taxon>
        <taxon>Pentapetalae</taxon>
        <taxon>rosids</taxon>
        <taxon>fabids</taxon>
        <taxon>Malpighiales</taxon>
        <taxon>Rhizophoraceae</taxon>
        <taxon>Rhizophora</taxon>
    </lineage>
</organism>
<reference evidence="1" key="1">
    <citation type="submission" date="2018-02" db="EMBL/GenBank/DDBJ databases">
        <title>Rhizophora mucronata_Transcriptome.</title>
        <authorList>
            <person name="Meera S.P."/>
            <person name="Sreeshan A."/>
            <person name="Augustine A."/>
        </authorList>
    </citation>
    <scope>NUCLEOTIDE SEQUENCE</scope>
    <source>
        <tissue evidence="1">Leaf</tissue>
    </source>
</reference>
<protein>
    <submittedName>
        <fullName evidence="1">Uncharacterized protein</fullName>
    </submittedName>
</protein>
<sequence>MQKCLRSQSSLNVP</sequence>
<evidence type="ECO:0000313" key="1">
    <source>
        <dbReference type="EMBL" id="MBX47306.1"/>
    </source>
</evidence>
<accession>A0A2P2NXR0</accession>
<name>A0A2P2NXR0_RHIMU</name>